<dbReference type="SUPFAM" id="SSF51206">
    <property type="entry name" value="cAMP-binding domain-like"/>
    <property type="match status" value="1"/>
</dbReference>
<feature type="region of interest" description="Disordered" evidence="1">
    <location>
        <begin position="158"/>
        <end position="275"/>
    </location>
</feature>
<dbReference type="EMBL" id="ASPP01020406">
    <property type="protein sequence ID" value="ETO13757.1"/>
    <property type="molecule type" value="Genomic_DNA"/>
</dbReference>
<dbReference type="GO" id="GO:0034236">
    <property type="term" value="F:protein kinase A catalytic subunit binding"/>
    <property type="evidence" value="ECO:0007669"/>
    <property type="project" value="TreeGrafter"/>
</dbReference>
<feature type="compositionally biased region" description="Acidic residues" evidence="1">
    <location>
        <begin position="194"/>
        <end position="220"/>
    </location>
</feature>
<dbReference type="InterPro" id="IPR018490">
    <property type="entry name" value="cNMP-bd_dom_sf"/>
</dbReference>
<dbReference type="GO" id="GO:0016301">
    <property type="term" value="F:kinase activity"/>
    <property type="evidence" value="ECO:0007669"/>
    <property type="project" value="UniProtKB-KW"/>
</dbReference>
<dbReference type="GO" id="GO:0005952">
    <property type="term" value="C:cAMP-dependent protein kinase complex"/>
    <property type="evidence" value="ECO:0007669"/>
    <property type="project" value="InterPro"/>
</dbReference>
<dbReference type="GO" id="GO:0005829">
    <property type="term" value="C:cytosol"/>
    <property type="evidence" value="ECO:0007669"/>
    <property type="project" value="TreeGrafter"/>
</dbReference>
<dbReference type="PROSITE" id="PS00889">
    <property type="entry name" value="CNMP_BINDING_2"/>
    <property type="match status" value="1"/>
</dbReference>
<dbReference type="InterPro" id="IPR050503">
    <property type="entry name" value="cAMP-dep_PK_reg_su-like"/>
</dbReference>
<dbReference type="PRINTS" id="PR00103">
    <property type="entry name" value="CAMPKINASE"/>
</dbReference>
<dbReference type="SMART" id="SM00100">
    <property type="entry name" value="cNMP"/>
    <property type="match status" value="1"/>
</dbReference>
<comment type="caution">
    <text evidence="3">The sequence shown here is derived from an EMBL/GenBank/DDBJ whole genome shotgun (WGS) entry which is preliminary data.</text>
</comment>
<proteinExistence type="predicted"/>
<sequence length="432" mass="49611">MEFDTKLKNDLANNSMADVTPQVTKQISQLKHAFALQQLDAHPNLIREMQSKVWLIVFHLLCKFLQSPDFTHCKYQIFSMFAIHMSSRATLLSRSCLTSTVFGMYCLLSHLCGYWNDDVGSSTRAKAMSTRSTTSINVNANANIHPHAHVHANVNPNASTAANANSKSKSKSRSTTHVIATNIDLGKGKHTAVEEDEENDRELELDLEEEEEEEEAEEEEGGRRQRIRRRRRRRGRREDEGQDIVEEGEEGHGNEIVDEDRDEDRNEDRNENEEEGVVKDKKIVDWILECVNDNLLFLKLDREQRERVVQRMRLVKVQSGNNIITQGDVNATTFYVCESGSFDILVDKVKVGQYKRGGCFGELALLYDSPRAATIVATSDSEVWEVSRNAFRYEVASTYNKKNLENVEFLKKVELFSWVTFCFYIQFLFTYI</sequence>
<dbReference type="PANTHER" id="PTHR11635">
    <property type="entry name" value="CAMP-DEPENDENT PROTEIN KINASE REGULATORY CHAIN"/>
    <property type="match status" value="1"/>
</dbReference>
<evidence type="ECO:0000256" key="1">
    <source>
        <dbReference type="SAM" id="MobiDB-lite"/>
    </source>
</evidence>
<organism evidence="3 4">
    <name type="scientific">Reticulomyxa filosa</name>
    <dbReference type="NCBI Taxonomy" id="46433"/>
    <lineage>
        <taxon>Eukaryota</taxon>
        <taxon>Sar</taxon>
        <taxon>Rhizaria</taxon>
        <taxon>Retaria</taxon>
        <taxon>Foraminifera</taxon>
        <taxon>Monothalamids</taxon>
        <taxon>Reticulomyxidae</taxon>
        <taxon>Reticulomyxa</taxon>
    </lineage>
</organism>
<name>X6MJX5_RETFI</name>
<accession>X6MJX5</accession>
<dbReference type="GO" id="GO:0030552">
    <property type="term" value="F:cAMP binding"/>
    <property type="evidence" value="ECO:0007669"/>
    <property type="project" value="TreeGrafter"/>
</dbReference>
<evidence type="ECO:0000313" key="4">
    <source>
        <dbReference type="Proteomes" id="UP000023152"/>
    </source>
</evidence>
<dbReference type="OrthoDB" id="417078at2759"/>
<feature type="compositionally biased region" description="Low complexity" evidence="1">
    <location>
        <begin position="158"/>
        <end position="167"/>
    </location>
</feature>
<dbReference type="PROSITE" id="PS50042">
    <property type="entry name" value="CNMP_BINDING_3"/>
    <property type="match status" value="1"/>
</dbReference>
<dbReference type="CDD" id="cd00038">
    <property type="entry name" value="CAP_ED"/>
    <property type="match status" value="1"/>
</dbReference>
<dbReference type="InterPro" id="IPR000595">
    <property type="entry name" value="cNMP-bd_dom"/>
</dbReference>
<dbReference type="InterPro" id="IPR014710">
    <property type="entry name" value="RmlC-like_jellyroll"/>
</dbReference>
<dbReference type="PANTHER" id="PTHR11635:SF152">
    <property type="entry name" value="CAMP-DEPENDENT PROTEIN KINASE TYPE I REGULATORY SUBUNIT-RELATED"/>
    <property type="match status" value="1"/>
</dbReference>
<gene>
    <name evidence="3" type="ORF">RFI_23611</name>
</gene>
<feature type="compositionally biased region" description="Acidic residues" evidence="1">
    <location>
        <begin position="240"/>
        <end position="249"/>
    </location>
</feature>
<dbReference type="Proteomes" id="UP000023152">
    <property type="component" value="Unassembled WGS sequence"/>
</dbReference>
<feature type="compositionally biased region" description="Basic residues" evidence="1">
    <location>
        <begin position="224"/>
        <end position="235"/>
    </location>
</feature>
<keyword evidence="3" id="KW-0418">Kinase</keyword>
<evidence type="ECO:0000313" key="3">
    <source>
        <dbReference type="EMBL" id="ETO13757.1"/>
    </source>
</evidence>
<keyword evidence="3" id="KW-0808">Transferase</keyword>
<evidence type="ECO:0000259" key="2">
    <source>
        <dbReference type="PROSITE" id="PS50042"/>
    </source>
</evidence>
<dbReference type="Pfam" id="PF00027">
    <property type="entry name" value="cNMP_binding"/>
    <property type="match status" value="1"/>
</dbReference>
<keyword evidence="4" id="KW-1185">Reference proteome</keyword>
<reference evidence="3 4" key="1">
    <citation type="journal article" date="2013" name="Curr. Biol.">
        <title>The Genome of the Foraminiferan Reticulomyxa filosa.</title>
        <authorList>
            <person name="Glockner G."/>
            <person name="Hulsmann N."/>
            <person name="Schleicher M."/>
            <person name="Noegel A.A."/>
            <person name="Eichinger L."/>
            <person name="Gallinger C."/>
            <person name="Pawlowski J."/>
            <person name="Sierra R."/>
            <person name="Euteneuer U."/>
            <person name="Pillet L."/>
            <person name="Moustafa A."/>
            <person name="Platzer M."/>
            <person name="Groth M."/>
            <person name="Szafranski K."/>
            <person name="Schliwa M."/>
        </authorList>
    </citation>
    <scope>NUCLEOTIDE SEQUENCE [LARGE SCALE GENOMIC DNA]</scope>
</reference>
<protein>
    <submittedName>
        <fullName evidence="3">cAMP-dependent protein kinase R1, isoform O</fullName>
    </submittedName>
</protein>
<feature type="domain" description="Cyclic nucleotide-binding" evidence="2">
    <location>
        <begin position="296"/>
        <end position="412"/>
    </location>
</feature>
<dbReference type="AlphaFoldDB" id="X6MJX5"/>
<dbReference type="InterPro" id="IPR018488">
    <property type="entry name" value="cNMP-bd_CS"/>
</dbReference>
<dbReference type="Gene3D" id="2.60.120.10">
    <property type="entry name" value="Jelly Rolls"/>
    <property type="match status" value="1"/>
</dbReference>
<dbReference type="GO" id="GO:0004862">
    <property type="term" value="F:cAMP-dependent protein kinase inhibitor activity"/>
    <property type="evidence" value="ECO:0007669"/>
    <property type="project" value="TreeGrafter"/>
</dbReference>